<reference evidence="1" key="1">
    <citation type="journal article" date="2020" name="Stud. Mycol.">
        <title>101 Dothideomycetes genomes: a test case for predicting lifestyles and emergence of pathogens.</title>
        <authorList>
            <person name="Haridas S."/>
            <person name="Albert R."/>
            <person name="Binder M."/>
            <person name="Bloem J."/>
            <person name="Labutti K."/>
            <person name="Salamov A."/>
            <person name="Andreopoulos B."/>
            <person name="Baker S."/>
            <person name="Barry K."/>
            <person name="Bills G."/>
            <person name="Bluhm B."/>
            <person name="Cannon C."/>
            <person name="Castanera R."/>
            <person name="Culley D."/>
            <person name="Daum C."/>
            <person name="Ezra D."/>
            <person name="Gonzalez J."/>
            <person name="Henrissat B."/>
            <person name="Kuo A."/>
            <person name="Liang C."/>
            <person name="Lipzen A."/>
            <person name="Lutzoni F."/>
            <person name="Magnuson J."/>
            <person name="Mondo S."/>
            <person name="Nolan M."/>
            <person name="Ohm R."/>
            <person name="Pangilinan J."/>
            <person name="Park H.-J."/>
            <person name="Ramirez L."/>
            <person name="Alfaro M."/>
            <person name="Sun H."/>
            <person name="Tritt A."/>
            <person name="Yoshinaga Y."/>
            <person name="Zwiers L.-H."/>
            <person name="Turgeon B."/>
            <person name="Goodwin S."/>
            <person name="Spatafora J."/>
            <person name="Crous P."/>
            <person name="Grigoriev I."/>
        </authorList>
    </citation>
    <scope>NUCLEOTIDE SEQUENCE</scope>
    <source>
        <strain evidence="1">CBS 262.69</strain>
    </source>
</reference>
<accession>A0A6G1I9G8</accession>
<dbReference type="AlphaFoldDB" id="A0A6G1I9G8"/>
<name>A0A6G1I9G8_9PEZI</name>
<proteinExistence type="predicted"/>
<gene>
    <name evidence="1" type="ORF">EJ06DRAFT_216564</name>
</gene>
<sequence>MDERHLYMAELTESFSRLQLGQDLKPMLTRERAKELYYMFIFQQFPERRRYGRDNDGPLVDMWTEWALSMRSQPEAQDLWRYITGEAPKLLDLNYANHWLLDRALKTWLQRQFSLVDLAEIYEYEAQVQNEALFQTGLRPEKESAPHLWKMMELWATRKIAKTALSAQGVGIPVVLGWKIHGWPLGSTAGSCAAFQAEAYLGNLLMQICDFPLQVTVQLMDGGSLIVGK</sequence>
<dbReference type="Proteomes" id="UP000799640">
    <property type="component" value="Unassembled WGS sequence"/>
</dbReference>
<evidence type="ECO:0000313" key="2">
    <source>
        <dbReference type="Proteomes" id="UP000799640"/>
    </source>
</evidence>
<dbReference type="EMBL" id="ML996688">
    <property type="protein sequence ID" value="KAF2404709.1"/>
    <property type="molecule type" value="Genomic_DNA"/>
</dbReference>
<protein>
    <submittedName>
        <fullName evidence="1">Uncharacterized protein</fullName>
    </submittedName>
</protein>
<organism evidence="1 2">
    <name type="scientific">Trichodelitschia bisporula</name>
    <dbReference type="NCBI Taxonomy" id="703511"/>
    <lineage>
        <taxon>Eukaryota</taxon>
        <taxon>Fungi</taxon>
        <taxon>Dikarya</taxon>
        <taxon>Ascomycota</taxon>
        <taxon>Pezizomycotina</taxon>
        <taxon>Dothideomycetes</taxon>
        <taxon>Dothideomycetes incertae sedis</taxon>
        <taxon>Phaeotrichales</taxon>
        <taxon>Phaeotrichaceae</taxon>
        <taxon>Trichodelitschia</taxon>
    </lineage>
</organism>
<keyword evidence="2" id="KW-1185">Reference proteome</keyword>
<evidence type="ECO:0000313" key="1">
    <source>
        <dbReference type="EMBL" id="KAF2404709.1"/>
    </source>
</evidence>